<dbReference type="Gene3D" id="3.30.1330.60">
    <property type="entry name" value="OmpA-like domain"/>
    <property type="match status" value="1"/>
</dbReference>
<name>A0AAE3EKU5_9SPIR</name>
<dbReference type="PANTHER" id="PTHR30329:SF21">
    <property type="entry name" value="LIPOPROTEIN YIAD-RELATED"/>
    <property type="match status" value="1"/>
</dbReference>
<proteinExistence type="predicted"/>
<keyword evidence="3" id="KW-0998">Cell outer membrane</keyword>
<gene>
    <name evidence="6" type="ORF">K7J14_13625</name>
</gene>
<dbReference type="PROSITE" id="PS51123">
    <property type="entry name" value="OMPA_2"/>
    <property type="match status" value="1"/>
</dbReference>
<dbReference type="InterPro" id="IPR006664">
    <property type="entry name" value="OMP_bac"/>
</dbReference>
<dbReference type="EMBL" id="JAINWA010000003">
    <property type="protein sequence ID" value="MCD1655731.1"/>
    <property type="molecule type" value="Genomic_DNA"/>
</dbReference>
<dbReference type="InterPro" id="IPR050330">
    <property type="entry name" value="Bact_OuterMem_StrucFunc"/>
</dbReference>
<dbReference type="Proteomes" id="UP001198163">
    <property type="component" value="Unassembled WGS sequence"/>
</dbReference>
<organism evidence="6 7">
    <name type="scientific">Teretinema zuelzerae</name>
    <dbReference type="NCBI Taxonomy" id="156"/>
    <lineage>
        <taxon>Bacteria</taxon>
        <taxon>Pseudomonadati</taxon>
        <taxon>Spirochaetota</taxon>
        <taxon>Spirochaetia</taxon>
        <taxon>Spirochaetales</taxon>
        <taxon>Treponemataceae</taxon>
        <taxon>Teretinema</taxon>
    </lineage>
</organism>
<dbReference type="PANTHER" id="PTHR30329">
    <property type="entry name" value="STATOR ELEMENT OF FLAGELLAR MOTOR COMPLEX"/>
    <property type="match status" value="1"/>
</dbReference>
<evidence type="ECO:0000313" key="7">
    <source>
        <dbReference type="Proteomes" id="UP001198163"/>
    </source>
</evidence>
<comment type="caution">
    <text evidence="6">The sequence shown here is derived from an EMBL/GenBank/DDBJ whole genome shotgun (WGS) entry which is preliminary data.</text>
</comment>
<dbReference type="SUPFAM" id="SSF103088">
    <property type="entry name" value="OmpA-like"/>
    <property type="match status" value="1"/>
</dbReference>
<accession>A0AAE3EKU5</accession>
<protein>
    <submittedName>
        <fullName evidence="6">OmpA family protein</fullName>
    </submittedName>
</protein>
<dbReference type="AlphaFoldDB" id="A0AAE3EKU5"/>
<keyword evidence="7" id="KW-1185">Reference proteome</keyword>
<evidence type="ECO:0000256" key="2">
    <source>
        <dbReference type="ARBA" id="ARBA00023136"/>
    </source>
</evidence>
<dbReference type="CDD" id="cd07185">
    <property type="entry name" value="OmpA_C-like"/>
    <property type="match status" value="1"/>
</dbReference>
<dbReference type="PRINTS" id="PR01021">
    <property type="entry name" value="OMPADOMAIN"/>
</dbReference>
<dbReference type="GO" id="GO:0009279">
    <property type="term" value="C:cell outer membrane"/>
    <property type="evidence" value="ECO:0007669"/>
    <property type="project" value="UniProtKB-SubCell"/>
</dbReference>
<evidence type="ECO:0000256" key="1">
    <source>
        <dbReference type="ARBA" id="ARBA00004442"/>
    </source>
</evidence>
<evidence type="ECO:0000313" key="6">
    <source>
        <dbReference type="EMBL" id="MCD1655731.1"/>
    </source>
</evidence>
<feature type="domain" description="OmpA-like" evidence="5">
    <location>
        <begin position="303"/>
        <end position="420"/>
    </location>
</feature>
<keyword evidence="2 4" id="KW-0472">Membrane</keyword>
<dbReference type="InterPro" id="IPR036737">
    <property type="entry name" value="OmpA-like_sf"/>
</dbReference>
<evidence type="ECO:0000256" key="4">
    <source>
        <dbReference type="PROSITE-ProRule" id="PRU00473"/>
    </source>
</evidence>
<dbReference type="InterPro" id="IPR006665">
    <property type="entry name" value="OmpA-like"/>
</dbReference>
<dbReference type="RefSeq" id="WP_230757422.1">
    <property type="nucleotide sequence ID" value="NZ_JAINWA010000003.1"/>
</dbReference>
<evidence type="ECO:0000256" key="3">
    <source>
        <dbReference type="ARBA" id="ARBA00023237"/>
    </source>
</evidence>
<dbReference type="Pfam" id="PF00691">
    <property type="entry name" value="OmpA"/>
    <property type="match status" value="1"/>
</dbReference>
<comment type="subcellular location">
    <subcellularLocation>
        <location evidence="1">Cell outer membrane</location>
    </subcellularLocation>
</comment>
<evidence type="ECO:0000259" key="5">
    <source>
        <dbReference type="PROSITE" id="PS51123"/>
    </source>
</evidence>
<reference evidence="6" key="1">
    <citation type="submission" date="2021-08" db="EMBL/GenBank/DDBJ databases">
        <title>Comparative analyses of Brucepasteria parasyntrophica and Teretinema zuelzerae.</title>
        <authorList>
            <person name="Song Y."/>
            <person name="Brune A."/>
        </authorList>
    </citation>
    <scope>NUCLEOTIDE SEQUENCE</scope>
    <source>
        <strain evidence="6">DSM 1903</strain>
    </source>
</reference>
<sequence>MSATRRIRFASRRLSAFRPAAVALLFALSGFRLEAEVFRFQYSEGDSYRINSLVQEKVYVNRAISHAAEITNRITVRVSDVRENEGRVSAFHDCVFQTSERTTNKSFSWGREYQSGFRRDELGVYDIDDSHFMPVVRNVPTFPDGDVQPGETWKGTGEEAHDLRDRFGIETPFRAPFAVTYTYVGPTELEGKKLHLIRAEYSIFFDTPAELRGKERTDGDYPVLTMGYSRQQLYWDNEQGYLPYYNEDFSIQLKLASGTVYEFRGTAEATVTEIKAMNRKQIVQEMNDEISKMGLSNVSAEDTPEGIMLSIENIQFEADSARLMAQEKEKILRIAALLERYPDKELLISGHTALAGTAAARQKLSEERADAVARFLVENGVRSEYNVYTRGFGAEKPLVPNTSEDNRARNRRVEITILEK</sequence>